<evidence type="ECO:0000313" key="13">
    <source>
        <dbReference type="EMBL" id="NME70633.1"/>
    </source>
</evidence>
<dbReference type="AlphaFoldDB" id="A0A7X9XBG3"/>
<keyword evidence="2 8" id="KW-0813">Transport</keyword>
<keyword evidence="7 8" id="KW-0998">Cell outer membrane</keyword>
<dbReference type="Proteomes" id="UP000576082">
    <property type="component" value="Unassembled WGS sequence"/>
</dbReference>
<feature type="chain" id="PRO_5031515547" evidence="10">
    <location>
        <begin position="21"/>
        <end position="1079"/>
    </location>
</feature>
<dbReference type="Pfam" id="PF13715">
    <property type="entry name" value="CarbopepD_reg_2"/>
    <property type="match status" value="1"/>
</dbReference>
<name>A0A7X9XBG3_9BACT</name>
<comment type="similarity">
    <text evidence="8 9">Belongs to the TonB-dependent receptor family.</text>
</comment>
<comment type="subcellular location">
    <subcellularLocation>
        <location evidence="1 8">Cell outer membrane</location>
        <topology evidence="1 8">Multi-pass membrane protein</topology>
    </subcellularLocation>
</comment>
<keyword evidence="14" id="KW-1185">Reference proteome</keyword>
<keyword evidence="10" id="KW-0732">Signal</keyword>
<evidence type="ECO:0000256" key="9">
    <source>
        <dbReference type="RuleBase" id="RU003357"/>
    </source>
</evidence>
<dbReference type="NCBIfam" id="TIGR04057">
    <property type="entry name" value="SusC_RagA_signa"/>
    <property type="match status" value="1"/>
</dbReference>
<dbReference type="PROSITE" id="PS52016">
    <property type="entry name" value="TONB_DEPENDENT_REC_3"/>
    <property type="match status" value="1"/>
</dbReference>
<keyword evidence="6 8" id="KW-0472">Membrane</keyword>
<dbReference type="InterPro" id="IPR000531">
    <property type="entry name" value="Beta-barrel_TonB"/>
</dbReference>
<dbReference type="InterPro" id="IPR012910">
    <property type="entry name" value="Plug_dom"/>
</dbReference>
<evidence type="ECO:0000256" key="5">
    <source>
        <dbReference type="ARBA" id="ARBA00023077"/>
    </source>
</evidence>
<evidence type="ECO:0000256" key="2">
    <source>
        <dbReference type="ARBA" id="ARBA00022448"/>
    </source>
</evidence>
<keyword evidence="4 8" id="KW-0812">Transmembrane</keyword>
<dbReference type="GO" id="GO:0009279">
    <property type="term" value="C:cell outer membrane"/>
    <property type="evidence" value="ECO:0007669"/>
    <property type="project" value="UniProtKB-SubCell"/>
</dbReference>
<evidence type="ECO:0000256" key="10">
    <source>
        <dbReference type="SAM" id="SignalP"/>
    </source>
</evidence>
<dbReference type="RefSeq" id="WP_169658865.1">
    <property type="nucleotide sequence ID" value="NZ_JABANE010000069.1"/>
</dbReference>
<feature type="domain" description="TonB-dependent receptor-like beta-barrel" evidence="11">
    <location>
        <begin position="450"/>
        <end position="923"/>
    </location>
</feature>
<evidence type="ECO:0000256" key="3">
    <source>
        <dbReference type="ARBA" id="ARBA00022452"/>
    </source>
</evidence>
<dbReference type="Pfam" id="PF00593">
    <property type="entry name" value="TonB_dep_Rec_b-barrel"/>
    <property type="match status" value="1"/>
</dbReference>
<evidence type="ECO:0000259" key="11">
    <source>
        <dbReference type="Pfam" id="PF00593"/>
    </source>
</evidence>
<dbReference type="InterPro" id="IPR037066">
    <property type="entry name" value="Plug_dom_sf"/>
</dbReference>
<dbReference type="InterPro" id="IPR036942">
    <property type="entry name" value="Beta-barrel_TonB_sf"/>
</dbReference>
<sequence>MKRIITTILFILCIYSSSIAQTEQHMISGVVLEEASDFPMPGVNVLIKGTTKGAVTNVEGMFSLEVSNEDILIFSFIGMEPQEIKVGFQTSIRVLLKEDAKQLKEVVVTALGINREKESLSYATQQVDSEELLQGKQSDIVTNLAGKLAGVQITSSDSPTGSSRVVIRGVSSLAKDNQPLYVIDGVPIESGSGDAGVSVGGGENNIDYGGGASFINPEDIADIQVLKGANAAALYGSRATNGVIMITTKKSSRKNNGWGVSYGLNYQMREVTQFPDYQNVYGAGNSFRLGASEQFLDPETGLPDLNQYNRSWGSPMLGQAVMGYNGQPTTYDVNKNNIKDFFQRGTNLTQSISLQKSTADGSIYISYTHLNADDIVDTQNEQVRNTFNIRATQKITSFLDIDTKVTYVGEKTDNRMQKNGSAMNPYYVFTFMHRNANLESLKPWKDENGNEFGRKNTFSNPYWAIYENSNNDQMDRILPNVTLDAKIVDGLSIKTRVGGDMQFRKGEVFNNKGSVNDPDGFFRTFNRDITVWNYEAFLNYTKRFNKLDILVNVGASRFDRRMNYTRTDFNSLVAPDFGSSSNTAAYPEVLQTEEKKRINSVFATSSIGYNDMIYLDLSARNDWSSTLPAGNNSYFYPSIGTSFVFTNAFDISNKVLSFGKIRGSLAQVGNDTDFNQINNTYNFGGNYNGYSWVTNQTVMRNEDLKPESTVSWELGAEFKFFGSRVTFDATYYENVTSNQIIRIDMPKGSGYDFKMINAGEVQNTGIELVLGARVIDTKAFQWDLNVNWSKNNSLVKSLYKDEQSGVDITNIRYRALRNISVNAEVGQPFGVIRGSTWLTDDEGRKLVAADGAPIQNPEQVLGNAQPDWLGGVSSKFKYKNFDFGFLIDAKIGGHVFSETYSRAETWGNTHSSLAGRDDYWYSNVILGENNSERAGIGEDGRVYGDIDRSKGIMLDAWIAERNPETGEWEAVKKNDAYISPQLFWQLGTSNANEYNTYDASYVKLREISIGYTIPNKVLKRFKIKRMRVAAVARNLWIIYQNTPKGIDPEAASYSGNGQGLEIGSLPPTSTLGFDFRVNF</sequence>
<keyword evidence="5 9" id="KW-0798">TonB box</keyword>
<dbReference type="NCBIfam" id="TIGR04056">
    <property type="entry name" value="OMP_RagA_SusC"/>
    <property type="match status" value="1"/>
</dbReference>
<reference evidence="13 14" key="1">
    <citation type="submission" date="2020-04" db="EMBL/GenBank/DDBJ databases">
        <title>Flammeovirga sp. SR4, a novel species isolated from seawater.</title>
        <authorList>
            <person name="Wang X."/>
        </authorList>
    </citation>
    <scope>NUCLEOTIDE SEQUENCE [LARGE SCALE GENOMIC DNA]</scope>
    <source>
        <strain evidence="13 14">ATCC 23126</strain>
    </source>
</reference>
<feature type="signal peptide" evidence="10">
    <location>
        <begin position="1"/>
        <end position="20"/>
    </location>
</feature>
<dbReference type="Gene3D" id="2.40.170.20">
    <property type="entry name" value="TonB-dependent receptor, beta-barrel domain"/>
    <property type="match status" value="1"/>
</dbReference>
<accession>A0A7X9XBG3</accession>
<dbReference type="SUPFAM" id="SSF56935">
    <property type="entry name" value="Porins"/>
    <property type="match status" value="1"/>
</dbReference>
<evidence type="ECO:0000256" key="4">
    <source>
        <dbReference type="ARBA" id="ARBA00022692"/>
    </source>
</evidence>
<organism evidence="13 14">
    <name type="scientific">Flammeovirga aprica JL-4</name>
    <dbReference type="NCBI Taxonomy" id="694437"/>
    <lineage>
        <taxon>Bacteria</taxon>
        <taxon>Pseudomonadati</taxon>
        <taxon>Bacteroidota</taxon>
        <taxon>Cytophagia</taxon>
        <taxon>Cytophagales</taxon>
        <taxon>Flammeovirgaceae</taxon>
        <taxon>Flammeovirga</taxon>
    </lineage>
</organism>
<dbReference type="Gene3D" id="2.170.130.10">
    <property type="entry name" value="TonB-dependent receptor, plug domain"/>
    <property type="match status" value="1"/>
</dbReference>
<evidence type="ECO:0000256" key="6">
    <source>
        <dbReference type="ARBA" id="ARBA00023136"/>
    </source>
</evidence>
<evidence type="ECO:0000313" key="14">
    <source>
        <dbReference type="Proteomes" id="UP000576082"/>
    </source>
</evidence>
<protein>
    <submittedName>
        <fullName evidence="13">SusC/RagA family TonB-linked outer membrane protein</fullName>
    </submittedName>
</protein>
<dbReference type="InterPro" id="IPR023996">
    <property type="entry name" value="TonB-dep_OMP_SusC/RagA"/>
</dbReference>
<evidence type="ECO:0000256" key="1">
    <source>
        <dbReference type="ARBA" id="ARBA00004571"/>
    </source>
</evidence>
<gene>
    <name evidence="13" type="ORF">HHU12_21835</name>
</gene>
<dbReference type="SUPFAM" id="SSF49464">
    <property type="entry name" value="Carboxypeptidase regulatory domain-like"/>
    <property type="match status" value="1"/>
</dbReference>
<dbReference type="InterPro" id="IPR023997">
    <property type="entry name" value="TonB-dep_OMP_SusC/RagA_CS"/>
</dbReference>
<dbReference type="Pfam" id="PF07715">
    <property type="entry name" value="Plug"/>
    <property type="match status" value="1"/>
</dbReference>
<evidence type="ECO:0000259" key="12">
    <source>
        <dbReference type="Pfam" id="PF07715"/>
    </source>
</evidence>
<evidence type="ECO:0000256" key="8">
    <source>
        <dbReference type="PROSITE-ProRule" id="PRU01360"/>
    </source>
</evidence>
<comment type="caution">
    <text evidence="13">The sequence shown here is derived from an EMBL/GenBank/DDBJ whole genome shotgun (WGS) entry which is preliminary data.</text>
</comment>
<dbReference type="EMBL" id="JABANE010000069">
    <property type="protein sequence ID" value="NME70633.1"/>
    <property type="molecule type" value="Genomic_DNA"/>
</dbReference>
<keyword evidence="3 8" id="KW-1134">Transmembrane beta strand</keyword>
<evidence type="ECO:0000256" key="7">
    <source>
        <dbReference type="ARBA" id="ARBA00023237"/>
    </source>
</evidence>
<dbReference type="InterPro" id="IPR008969">
    <property type="entry name" value="CarboxyPept-like_regulatory"/>
</dbReference>
<proteinExistence type="inferred from homology"/>
<feature type="domain" description="TonB-dependent receptor plug" evidence="12">
    <location>
        <begin position="117"/>
        <end position="243"/>
    </location>
</feature>
<dbReference type="InterPro" id="IPR039426">
    <property type="entry name" value="TonB-dep_rcpt-like"/>
</dbReference>